<accession>A0A4R0N0F0</accession>
<evidence type="ECO:0000313" key="1">
    <source>
        <dbReference type="EMBL" id="TCC93178.1"/>
    </source>
</evidence>
<dbReference type="EMBL" id="SJSM01000012">
    <property type="protein sequence ID" value="TCC93178.1"/>
    <property type="molecule type" value="Genomic_DNA"/>
</dbReference>
<reference evidence="1 2" key="1">
    <citation type="submission" date="2019-02" db="EMBL/GenBank/DDBJ databases">
        <title>Pedobacter sp. RP-3-8 sp. nov., isolated from Arctic soil.</title>
        <authorList>
            <person name="Dahal R.H."/>
        </authorList>
    </citation>
    <scope>NUCLEOTIDE SEQUENCE [LARGE SCALE GENOMIC DNA]</scope>
    <source>
        <strain evidence="1 2">RP-3-8</strain>
    </source>
</reference>
<dbReference type="AlphaFoldDB" id="A0A4R0N0F0"/>
<keyword evidence="2" id="KW-1185">Reference proteome</keyword>
<proteinExistence type="predicted"/>
<comment type="caution">
    <text evidence="1">The sequence shown here is derived from an EMBL/GenBank/DDBJ whole genome shotgun (WGS) entry which is preliminary data.</text>
</comment>
<gene>
    <name evidence="1" type="ORF">EZ444_18125</name>
</gene>
<protein>
    <submittedName>
        <fullName evidence="1">Uncharacterized protein</fullName>
    </submittedName>
</protein>
<dbReference type="RefSeq" id="WP_131610551.1">
    <property type="nucleotide sequence ID" value="NZ_SJSM01000012.1"/>
</dbReference>
<dbReference type="Proteomes" id="UP000291117">
    <property type="component" value="Unassembled WGS sequence"/>
</dbReference>
<sequence>MSRYIIIMSTVIHTPSDLHLASLVIAAFPGVLEWSVDLEDCDQILRGVYNDCIGLELLKSLDEQGVNAKVLEVFDKEGIPLNNKR</sequence>
<name>A0A4R0N0F0_9SPHI</name>
<evidence type="ECO:0000313" key="2">
    <source>
        <dbReference type="Proteomes" id="UP000291117"/>
    </source>
</evidence>
<dbReference type="OrthoDB" id="1036397at2"/>
<organism evidence="1 2">
    <name type="scientific">Pedobacter hiemivivus</name>
    <dbReference type="NCBI Taxonomy" id="2530454"/>
    <lineage>
        <taxon>Bacteria</taxon>
        <taxon>Pseudomonadati</taxon>
        <taxon>Bacteroidota</taxon>
        <taxon>Sphingobacteriia</taxon>
        <taxon>Sphingobacteriales</taxon>
        <taxon>Sphingobacteriaceae</taxon>
        <taxon>Pedobacter</taxon>
    </lineage>
</organism>